<evidence type="ECO:0000313" key="5">
    <source>
        <dbReference type="Proteomes" id="UP000435649"/>
    </source>
</evidence>
<dbReference type="PANTHER" id="PTHR30461">
    <property type="entry name" value="DNA-INVERTASE FROM LAMBDOID PROPHAGE"/>
    <property type="match status" value="1"/>
</dbReference>
<evidence type="ECO:0000256" key="1">
    <source>
        <dbReference type="ARBA" id="ARBA00009913"/>
    </source>
</evidence>
<comment type="similarity">
    <text evidence="1">Belongs to the site-specific recombinase resolvase family.</text>
</comment>
<evidence type="ECO:0000259" key="3">
    <source>
        <dbReference type="PROSITE" id="PS51737"/>
    </source>
</evidence>
<dbReference type="AlphaFoldDB" id="A0A844G0X6"/>
<dbReference type="EMBL" id="VUNS01000003">
    <property type="protein sequence ID" value="MST96321.1"/>
    <property type="molecule type" value="Genomic_DNA"/>
</dbReference>
<dbReference type="InterPro" id="IPR006119">
    <property type="entry name" value="Resolv_N"/>
</dbReference>
<proteinExistence type="inferred from homology"/>
<dbReference type="RefSeq" id="WP_154417123.1">
    <property type="nucleotide sequence ID" value="NZ_VUNS01000003.1"/>
</dbReference>
<dbReference type="SUPFAM" id="SSF53041">
    <property type="entry name" value="Resolvase-like"/>
    <property type="match status" value="1"/>
</dbReference>
<dbReference type="InterPro" id="IPR011109">
    <property type="entry name" value="DNA_bind_recombinase_dom"/>
</dbReference>
<dbReference type="GO" id="GO:0000150">
    <property type="term" value="F:DNA strand exchange activity"/>
    <property type="evidence" value="ECO:0007669"/>
    <property type="project" value="InterPro"/>
</dbReference>
<sequence>MVVQFPAPKHKKGCEAMSKEVKAIIYARQSSGDDDVSASVEQQVKNCQQLARECGYCVVGIFRDLNISGKFYPDTPGANTICNFDMALRNWAASTSSMQIRFRQGLGEAFAMLKEIDFILLDDFTRLMRPLPNSYLEGYMKQELICNKVKLHCVKGGIADPNSFGDNIVSSLISMINANQLEIQRQKSKAALKKLKDDGYRPSGANMRGYRRIGKHKYEIVPKEADFIREAFAMGVANFSYMAICRKLSKKYGIHDLHYDTLIPIYQRPEYAGYCYNSEGELIESKCFGSIPIVTLSQFLQMKERLRNKRIHNHDRKHIYAFTGLCYCGYCGERMQIVSCNAMPHSLEAGCRLYYFGCVRNIYREHSRDCGKSRIRYSYPFPFGWRVPPERWPVTQKTLDSPRPPVPPDLYNIGLRESLLALIVKPLLEEQKRLLYGSSNLDVKINRLEQEKERIMSRQKTLANMFQRGSIPDEQFEQLSRDLKNSMEKIRSELLELTATACVDQKKVLEELKLQLHMLQAVKNVEDNLYKKHAQQLIERINIFAYHIEIFFRNGKSFILERIPRWGARIMPNWNFVMRRNKAYIKYYYKSFYQGDERERVLYDDKTMNIVAVGCNPRPKAWADSPSRRWNWRTQEISDTFPLESTGGQSFEDSHTE</sequence>
<dbReference type="Gene3D" id="3.40.50.1390">
    <property type="entry name" value="Resolvase, N-terminal catalytic domain"/>
    <property type="match status" value="1"/>
</dbReference>
<dbReference type="PANTHER" id="PTHR30461:SF26">
    <property type="entry name" value="RESOLVASE HOMOLOG YNEB"/>
    <property type="match status" value="1"/>
</dbReference>
<dbReference type="Gene3D" id="3.90.1750.20">
    <property type="entry name" value="Putative Large Serine Recombinase, Chain B, Domain 2"/>
    <property type="match status" value="1"/>
</dbReference>
<keyword evidence="2" id="KW-0175">Coiled coil</keyword>
<gene>
    <name evidence="4" type="ORF">FYJ85_04565</name>
</gene>
<dbReference type="InterPro" id="IPR038109">
    <property type="entry name" value="DNA_bind_recomb_sf"/>
</dbReference>
<dbReference type="InterPro" id="IPR036162">
    <property type="entry name" value="Resolvase-like_N_sf"/>
</dbReference>
<keyword evidence="5" id="KW-1185">Reference proteome</keyword>
<dbReference type="InterPro" id="IPR050639">
    <property type="entry name" value="SSR_resolvase"/>
</dbReference>
<feature type="coiled-coil region" evidence="2">
    <location>
        <begin position="438"/>
        <end position="500"/>
    </location>
</feature>
<dbReference type="Proteomes" id="UP000435649">
    <property type="component" value="Unassembled WGS sequence"/>
</dbReference>
<organism evidence="4 5">
    <name type="scientific">Victivallis lenta</name>
    <dbReference type="NCBI Taxonomy" id="2606640"/>
    <lineage>
        <taxon>Bacteria</taxon>
        <taxon>Pseudomonadati</taxon>
        <taxon>Lentisphaerota</taxon>
        <taxon>Lentisphaeria</taxon>
        <taxon>Victivallales</taxon>
        <taxon>Victivallaceae</taxon>
        <taxon>Victivallis</taxon>
    </lineage>
</organism>
<dbReference type="SMART" id="SM00857">
    <property type="entry name" value="Resolvase"/>
    <property type="match status" value="1"/>
</dbReference>
<dbReference type="CDD" id="cd00338">
    <property type="entry name" value="Ser_Recombinase"/>
    <property type="match status" value="1"/>
</dbReference>
<protein>
    <recommendedName>
        <fullName evidence="3">Recombinase domain-containing protein</fullName>
    </recommendedName>
</protein>
<evidence type="ECO:0000313" key="4">
    <source>
        <dbReference type="EMBL" id="MST96321.1"/>
    </source>
</evidence>
<reference evidence="4 5" key="1">
    <citation type="submission" date="2019-08" db="EMBL/GenBank/DDBJ databases">
        <title>In-depth cultivation of the pig gut microbiome towards novel bacterial diversity and tailored functional studies.</title>
        <authorList>
            <person name="Wylensek D."/>
            <person name="Hitch T.C.A."/>
            <person name="Clavel T."/>
        </authorList>
    </citation>
    <scope>NUCLEOTIDE SEQUENCE [LARGE SCALE GENOMIC DNA]</scope>
    <source>
        <strain evidence="4 5">BBE-744-WT-12</strain>
    </source>
</reference>
<dbReference type="GO" id="GO:0003677">
    <property type="term" value="F:DNA binding"/>
    <property type="evidence" value="ECO:0007669"/>
    <property type="project" value="InterPro"/>
</dbReference>
<name>A0A844G0X6_9BACT</name>
<evidence type="ECO:0000256" key="2">
    <source>
        <dbReference type="SAM" id="Coils"/>
    </source>
</evidence>
<dbReference type="PROSITE" id="PS51737">
    <property type="entry name" value="RECOMBINASE_DNA_BIND"/>
    <property type="match status" value="1"/>
</dbReference>
<comment type="caution">
    <text evidence="4">The sequence shown here is derived from an EMBL/GenBank/DDBJ whole genome shotgun (WGS) entry which is preliminary data.</text>
</comment>
<accession>A0A844G0X6</accession>
<feature type="domain" description="Recombinase" evidence="3">
    <location>
        <begin position="207"/>
        <end position="312"/>
    </location>
</feature>